<feature type="region of interest" description="Disordered" evidence="2">
    <location>
        <begin position="199"/>
        <end position="260"/>
    </location>
</feature>
<feature type="compositionally biased region" description="Polar residues" evidence="2">
    <location>
        <begin position="1706"/>
        <end position="1719"/>
    </location>
</feature>
<feature type="compositionally biased region" description="Basic residues" evidence="2">
    <location>
        <begin position="26"/>
        <end position="49"/>
    </location>
</feature>
<dbReference type="InterPro" id="IPR000467">
    <property type="entry name" value="G_patch_dom"/>
</dbReference>
<feature type="region of interest" description="Disordered" evidence="2">
    <location>
        <begin position="1465"/>
        <end position="1747"/>
    </location>
</feature>
<reference evidence="6" key="1">
    <citation type="submission" date="2023-03" db="UniProtKB">
        <authorList>
            <consortium name="WormBaseParasite"/>
        </authorList>
    </citation>
    <scope>IDENTIFICATION</scope>
</reference>
<dbReference type="Gene3D" id="3.30.160.20">
    <property type="match status" value="1"/>
</dbReference>
<feature type="compositionally biased region" description="Acidic residues" evidence="2">
    <location>
        <begin position="1432"/>
        <end position="1441"/>
    </location>
</feature>
<dbReference type="InterPro" id="IPR029063">
    <property type="entry name" value="SAM-dependent_MTases_sf"/>
</dbReference>
<feature type="compositionally biased region" description="Basic and acidic residues" evidence="2">
    <location>
        <begin position="621"/>
        <end position="633"/>
    </location>
</feature>
<feature type="region of interest" description="Disordered" evidence="2">
    <location>
        <begin position="295"/>
        <end position="560"/>
    </location>
</feature>
<dbReference type="InterPro" id="IPR014720">
    <property type="entry name" value="dsRBD_dom"/>
</dbReference>
<dbReference type="SMART" id="SM00358">
    <property type="entry name" value="DSRM"/>
    <property type="match status" value="1"/>
</dbReference>
<feature type="compositionally biased region" description="Basic and acidic residues" evidence="2">
    <location>
        <begin position="331"/>
        <end position="352"/>
    </location>
</feature>
<feature type="compositionally biased region" description="Low complexity" evidence="2">
    <location>
        <begin position="735"/>
        <end position="751"/>
    </location>
</feature>
<feature type="region of interest" description="Disordered" evidence="2">
    <location>
        <begin position="159"/>
        <end position="178"/>
    </location>
</feature>
<dbReference type="GO" id="GO:0003723">
    <property type="term" value="F:RNA binding"/>
    <property type="evidence" value="ECO:0007669"/>
    <property type="project" value="UniProtKB-UniRule"/>
</dbReference>
<keyword evidence="5" id="KW-1185">Reference proteome</keyword>
<evidence type="ECO:0000256" key="2">
    <source>
        <dbReference type="SAM" id="MobiDB-lite"/>
    </source>
</evidence>
<evidence type="ECO:0000259" key="4">
    <source>
        <dbReference type="PROSITE" id="PS50174"/>
    </source>
</evidence>
<feature type="domain" description="DRBM" evidence="3">
    <location>
        <begin position="929"/>
        <end position="998"/>
    </location>
</feature>
<accession>A0A9J2P7I3</accession>
<feature type="compositionally biased region" description="Basic residues" evidence="2">
    <location>
        <begin position="539"/>
        <end position="559"/>
    </location>
</feature>
<dbReference type="SMART" id="SM00443">
    <property type="entry name" value="G_patch"/>
    <property type="match status" value="1"/>
</dbReference>
<dbReference type="PANTHER" id="PTHR46528">
    <property type="entry name" value="PROTEIN SON"/>
    <property type="match status" value="1"/>
</dbReference>
<feature type="region of interest" description="Disordered" evidence="2">
    <location>
        <begin position="620"/>
        <end position="655"/>
    </location>
</feature>
<feature type="compositionally biased region" description="Basic and acidic residues" evidence="2">
    <location>
        <begin position="1538"/>
        <end position="1559"/>
    </location>
</feature>
<feature type="region of interest" description="Disordered" evidence="2">
    <location>
        <begin position="726"/>
        <end position="801"/>
    </location>
</feature>
<proteinExistence type="predicted"/>
<feature type="region of interest" description="Disordered" evidence="2">
    <location>
        <begin position="1399"/>
        <end position="1443"/>
    </location>
</feature>
<feature type="domain" description="G-patch" evidence="4">
    <location>
        <begin position="887"/>
        <end position="927"/>
    </location>
</feature>
<feature type="compositionally biased region" description="Basic and acidic residues" evidence="2">
    <location>
        <begin position="424"/>
        <end position="434"/>
    </location>
</feature>
<feature type="compositionally biased region" description="Low complexity" evidence="2">
    <location>
        <begin position="1406"/>
        <end position="1415"/>
    </location>
</feature>
<dbReference type="PROSITE" id="PS50174">
    <property type="entry name" value="G_PATCH"/>
    <property type="match status" value="1"/>
</dbReference>
<dbReference type="Proteomes" id="UP000036681">
    <property type="component" value="Unplaced"/>
</dbReference>
<dbReference type="GO" id="GO:0048024">
    <property type="term" value="P:regulation of mRNA splicing, via spliceosome"/>
    <property type="evidence" value="ECO:0007669"/>
    <property type="project" value="TreeGrafter"/>
</dbReference>
<feature type="compositionally biased region" description="Basic and acidic residues" evidence="2">
    <location>
        <begin position="1581"/>
        <end position="1600"/>
    </location>
</feature>
<evidence type="ECO:0000313" key="6">
    <source>
        <dbReference type="WBParaSite" id="ALUE_0000585501-mRNA-1"/>
    </source>
</evidence>
<organism evidence="5 6">
    <name type="scientific">Ascaris lumbricoides</name>
    <name type="common">Giant roundworm</name>
    <dbReference type="NCBI Taxonomy" id="6252"/>
    <lineage>
        <taxon>Eukaryota</taxon>
        <taxon>Metazoa</taxon>
        <taxon>Ecdysozoa</taxon>
        <taxon>Nematoda</taxon>
        <taxon>Chromadorea</taxon>
        <taxon>Rhabditida</taxon>
        <taxon>Spirurina</taxon>
        <taxon>Ascaridomorpha</taxon>
        <taxon>Ascaridoidea</taxon>
        <taxon>Ascarididae</taxon>
        <taxon>Ascaris</taxon>
    </lineage>
</organism>
<feature type="compositionally biased region" description="Low complexity" evidence="2">
    <location>
        <begin position="525"/>
        <end position="534"/>
    </location>
</feature>
<dbReference type="PANTHER" id="PTHR46528:SF1">
    <property type="entry name" value="PROTEIN SON"/>
    <property type="match status" value="1"/>
</dbReference>
<feature type="compositionally biased region" description="Pro residues" evidence="2">
    <location>
        <begin position="752"/>
        <end position="761"/>
    </location>
</feature>
<dbReference type="Pfam" id="PF00035">
    <property type="entry name" value="dsrm"/>
    <property type="match status" value="1"/>
</dbReference>
<dbReference type="CDD" id="cd19870">
    <property type="entry name" value="DSRM_SON-like"/>
    <property type="match status" value="1"/>
</dbReference>
<feature type="compositionally biased region" description="Polar residues" evidence="2">
    <location>
        <begin position="309"/>
        <end position="318"/>
    </location>
</feature>
<feature type="compositionally biased region" description="Basic residues" evidence="2">
    <location>
        <begin position="437"/>
        <end position="449"/>
    </location>
</feature>
<dbReference type="InterPro" id="IPR032922">
    <property type="entry name" value="SON"/>
</dbReference>
<keyword evidence="1" id="KW-0694">RNA-binding</keyword>
<feature type="compositionally biased region" description="Basic residues" evidence="2">
    <location>
        <begin position="512"/>
        <end position="524"/>
    </location>
</feature>
<evidence type="ECO:0000313" key="5">
    <source>
        <dbReference type="Proteomes" id="UP000036681"/>
    </source>
</evidence>
<feature type="compositionally biased region" description="Polar residues" evidence="2">
    <location>
        <begin position="1474"/>
        <end position="1487"/>
    </location>
</feature>
<sequence>LQPFDVNILIGIRESKVHGTKSISHSPKREKKERRHKDKKAKKAKKSSWRRTPSSNRQFCFRHRDRTHSSSSKKTKQRDTDGLHSDFPCVIPVESRMEKISDDEDDLPMGADFLTINADPAKAVELDPMDSTRSPVINTGSNKRREFVPTEEVFPISKKVKKERSESPPVEKNKRPVSQILAKVRAKEDASWIPRNVKLKQEGKTSGIEDVCSGRSIKEDSASFTAPKEQRKEEAESEEYGPRPAFPSGPLPISEDEDDEMQLARVAVAEKKPATLIKIASLSEETIAAVKSEKRLLGNDGEVPISDASGPSTSSHGKMSQCPEVLEVTDAEIRPCSKSPTDEKFPERKKELDDESEIEYSRQGRSESKKKRKKKKKHEKSKKRHLESVSSSSDSEKKWKAIEKKSKIQRGPISSSLAKYSRLYSDRLEEDRVGRGAIRRNSSHKRRWSIKSSDYDSATAVGDRSRDRHFRSLGQGHRRGNSRRNDKKLVSTLRRPSRGRFRRPPKSFSPVTKRRSFSHSHSRSRSLSGSSHSSEQSHHSRSHSKRSHSRDRWHRREWKRRNIAEKFDEHKIDKKKLLEIAQRNAAQMAQIGSLPSATTEARETSGQSVDQLVDFCQKLQRSQEKAERREKGEQVSSDDEEIIIPKKRKPDDDTDFMKHPFALKSSVPITINIAKTVPVLTKAPAQQTLEDSQLRICYPVSSGQEHREKDTMNVCAPLEGGSYLLPPPPPPPVLLPVAETTSSPPTSLLSCLPPPPPPPELSPKDNSAADVAGTSGLPTVSATPHNDAPSREPAVLPKTPANVGKVLAKRVQAKKRLSENPNDIEAMQMLSDADAQMNAWAASKDTAGQFTGSTGVNVLTAEQLAPDDPRFSAWAKKDLFKCASKVTGGMGHKLMQKMGWTPGEGLGKDRDGPLEPLTLDVKSDRKGKHPVSMLMELCSKKHWPPPQFTCIESGPSNNRRFTWKAVVNGVEYEPIASSASKKTGKAQVCAVVLQSLGLMQNDQALCASGKDSSKLKSGMCDLHVPDACGCCAQTFPKDECSDGRIVADAEEKNENEAGRQERILDGSFQRMGLAASTGRNNYELVDKLKEAGLVQSDEVEKVLRLVDRGRFFPVEARDMAYRDIAWKSEHGTPGRLHISAPCIYANVLEHLNLSEGNSFLNVGSGTGYLNTLVGFLIGSSGVNHGIEIHENIVAYARERIDEWIRSPETQCFDWAVPEFTCGNGLNLSPLHDGRYDRVYCGAAVPMSRRNALLDLIKVGGILVMPYQDQLEQIHRVKDDTFHVKILTSVSFSDFILPTVEEIRGEQWSSAPPFTVSTLQHASALTVRRSVRAAMAPSYTIRIRRYATTHDSAAEQYQPAVIFVHGPSLREQREQAARGRRRMPLLPVYATPLLNRMRQMVRRRSESSPSTSSARSAENGLAPGDLGIRVQEGDENVDDDSGEVFGTGLVDGEEARDEEAVAVRDDPAPLDMDQPIQNSNAQGQTVPSPHNMDQPIQDSNAPAQIVPSPHSMDQSIQGSGAQGEAVLADEEGGVAVNEQDVKMSTEEDQNVDKAALDHPTENGPNADPAGTLAMSNRTGKRSWNESDSDKTDVKRHIREEQATGTGHAAESAARNNTKMSIGGDGGHIEVKQATVAGHASDSAVGIDTSVEHNGGTRDGDVGSTGQRAVATEAVESSGVEPSDGDGNIDGAEVPSEPDRSVDELNISLDSVATRGSSENAPPTEADFDDSDNNSDGSPPSPAASITDSIIDFAEEHMQFEGMADDAEDELRDAEQNQQTEDIGRFSAEFERRLADLPLSKALIDYVKYLP</sequence>
<feature type="compositionally biased region" description="Basic and acidic residues" evidence="2">
    <location>
        <begin position="163"/>
        <end position="174"/>
    </location>
</feature>
<feature type="compositionally biased region" description="Basic residues" evidence="2">
    <location>
        <begin position="60"/>
        <end position="76"/>
    </location>
</feature>
<feature type="compositionally biased region" description="Basic residues" evidence="2">
    <location>
        <begin position="495"/>
        <end position="505"/>
    </location>
</feature>
<dbReference type="PROSITE" id="PS50137">
    <property type="entry name" value="DS_RBD"/>
    <property type="match status" value="1"/>
</dbReference>
<protein>
    <submittedName>
        <fullName evidence="6">G-patch domain-containing protein</fullName>
    </submittedName>
</protein>
<dbReference type="CDD" id="cd02440">
    <property type="entry name" value="AdoMet_MTases"/>
    <property type="match status" value="1"/>
</dbReference>
<feature type="compositionally biased region" description="Basic residues" evidence="2">
    <location>
        <begin position="368"/>
        <end position="385"/>
    </location>
</feature>
<feature type="region of interest" description="Disordered" evidence="2">
    <location>
        <begin position="15"/>
        <end position="87"/>
    </location>
</feature>
<name>A0A9J2P7I3_ASCLU</name>
<dbReference type="Pfam" id="PF01135">
    <property type="entry name" value="PCMT"/>
    <property type="match status" value="1"/>
</dbReference>
<evidence type="ECO:0000256" key="1">
    <source>
        <dbReference type="PROSITE-ProRule" id="PRU00266"/>
    </source>
</evidence>
<feature type="compositionally biased region" description="Basic residues" evidence="2">
    <location>
        <begin position="467"/>
        <end position="482"/>
    </location>
</feature>
<evidence type="ECO:0000259" key="3">
    <source>
        <dbReference type="PROSITE" id="PS50137"/>
    </source>
</evidence>
<feature type="compositionally biased region" description="Basic and acidic residues" evidence="2">
    <location>
        <begin position="394"/>
        <end position="406"/>
    </location>
</feature>
<dbReference type="Pfam" id="PF01585">
    <property type="entry name" value="G-patch"/>
    <property type="match status" value="1"/>
</dbReference>
<dbReference type="SUPFAM" id="SSF53335">
    <property type="entry name" value="S-adenosyl-L-methionine-dependent methyltransferases"/>
    <property type="match status" value="1"/>
</dbReference>
<dbReference type="WBParaSite" id="ALUE_0000585501-mRNA-1">
    <property type="protein sequence ID" value="ALUE_0000585501-mRNA-1"/>
    <property type="gene ID" value="ALUE_0000585501"/>
</dbReference>
<dbReference type="SUPFAM" id="SSF54768">
    <property type="entry name" value="dsRNA-binding domain-like"/>
    <property type="match status" value="1"/>
</dbReference>
<dbReference type="GO" id="GO:0051726">
    <property type="term" value="P:regulation of cell cycle"/>
    <property type="evidence" value="ECO:0007669"/>
    <property type="project" value="InterPro"/>
</dbReference>
<dbReference type="Gene3D" id="3.40.50.150">
    <property type="entry name" value="Vaccinia Virus protein VP39"/>
    <property type="match status" value="1"/>
</dbReference>